<organism evidence="1 2">
    <name type="scientific">Microbacterium phage Cressida</name>
    <dbReference type="NCBI Taxonomy" id="2591216"/>
    <lineage>
        <taxon>Viruses</taxon>
        <taxon>Duplodnaviria</taxon>
        <taxon>Heunggongvirae</taxon>
        <taxon>Uroviricota</taxon>
        <taxon>Caudoviricetes</taxon>
        <taxon>Kutznervirinae</taxon>
        <taxon>Mementomorivirus</taxon>
        <taxon>Mementomorivirus cressida</taxon>
    </lineage>
</organism>
<evidence type="ECO:0000313" key="2">
    <source>
        <dbReference type="Proteomes" id="UP000320188"/>
    </source>
</evidence>
<accession>A0A514DI33</accession>
<name>A0A514DI33_9CAUD</name>
<dbReference type="RefSeq" id="YP_010750836.1">
    <property type="nucleotide sequence ID" value="NC_073363.1"/>
</dbReference>
<dbReference type="EMBL" id="MK937608">
    <property type="protein sequence ID" value="QDH93263.1"/>
    <property type="molecule type" value="Genomic_DNA"/>
</dbReference>
<gene>
    <name evidence="1" type="primary">20</name>
    <name evidence="1" type="ORF">PBI_CRESSIDA_21</name>
</gene>
<proteinExistence type="predicted"/>
<evidence type="ECO:0000313" key="1">
    <source>
        <dbReference type="EMBL" id="QDH93263.1"/>
    </source>
</evidence>
<sequence length="64" mass="7335">MGRRRRTITVTLTEPQYRALSGAVALREAEIEADEPGSHAEARALRRGWNAIRDAWTDPYRGRR</sequence>
<dbReference type="Proteomes" id="UP000320188">
    <property type="component" value="Segment"/>
</dbReference>
<reference evidence="1 2" key="1">
    <citation type="submission" date="2019-05" db="EMBL/GenBank/DDBJ databases">
        <authorList>
            <person name="Stoner T.H."/>
            <person name="Aull H.G."/>
            <person name="Divens A.M."/>
            <person name="Zack K."/>
            <person name="Garlena R.A."/>
            <person name="Russell D.A."/>
            <person name="Pope W.H."/>
            <person name="Jacobs-Sera D."/>
            <person name="Hatfull G.F."/>
        </authorList>
    </citation>
    <scope>NUCLEOTIDE SEQUENCE [LARGE SCALE GENOMIC DNA]</scope>
</reference>
<dbReference type="KEGG" id="vg:80004493"/>
<dbReference type="GeneID" id="80004493"/>
<keyword evidence="2" id="KW-1185">Reference proteome</keyword>
<protein>
    <submittedName>
        <fullName evidence="1">Uncharacterized protein</fullName>
    </submittedName>
</protein>